<reference evidence="2" key="1">
    <citation type="submission" date="2018-11" db="EMBL/GenBank/DDBJ databases">
        <authorList>
            <person name="Alioto T."/>
            <person name="Alioto T."/>
        </authorList>
    </citation>
    <scope>NUCLEOTIDE SEQUENCE</scope>
</reference>
<dbReference type="AlphaFoldDB" id="A0A8B6DG49"/>
<feature type="transmembrane region" description="Helical" evidence="1">
    <location>
        <begin position="97"/>
        <end position="115"/>
    </location>
</feature>
<accession>A0A8B6DG49</accession>
<dbReference type="Proteomes" id="UP000596742">
    <property type="component" value="Unassembled WGS sequence"/>
</dbReference>
<feature type="transmembrane region" description="Helical" evidence="1">
    <location>
        <begin position="135"/>
        <end position="160"/>
    </location>
</feature>
<organism evidence="2 3">
    <name type="scientific">Mytilus galloprovincialis</name>
    <name type="common">Mediterranean mussel</name>
    <dbReference type="NCBI Taxonomy" id="29158"/>
    <lineage>
        <taxon>Eukaryota</taxon>
        <taxon>Metazoa</taxon>
        <taxon>Spiralia</taxon>
        <taxon>Lophotrochozoa</taxon>
        <taxon>Mollusca</taxon>
        <taxon>Bivalvia</taxon>
        <taxon>Autobranchia</taxon>
        <taxon>Pteriomorphia</taxon>
        <taxon>Mytilida</taxon>
        <taxon>Mytiloidea</taxon>
        <taxon>Mytilidae</taxon>
        <taxon>Mytilinae</taxon>
        <taxon>Mytilus</taxon>
    </lineage>
</organism>
<gene>
    <name evidence="2" type="ORF">MGAL_10B085430</name>
</gene>
<evidence type="ECO:0000313" key="2">
    <source>
        <dbReference type="EMBL" id="VDI18542.1"/>
    </source>
</evidence>
<dbReference type="EMBL" id="UYJE01003350">
    <property type="protein sequence ID" value="VDI18542.1"/>
    <property type="molecule type" value="Genomic_DNA"/>
</dbReference>
<keyword evidence="3" id="KW-1185">Reference proteome</keyword>
<evidence type="ECO:0000313" key="3">
    <source>
        <dbReference type="Proteomes" id="UP000596742"/>
    </source>
</evidence>
<comment type="caution">
    <text evidence="2">The sequence shown here is derived from an EMBL/GenBank/DDBJ whole genome shotgun (WGS) entry which is preliminary data.</text>
</comment>
<feature type="transmembrane region" description="Helical" evidence="1">
    <location>
        <begin position="34"/>
        <end position="55"/>
    </location>
</feature>
<sequence length="181" mass="19788">MQTTTNNTEKNAVIMQTTENPAPQQIVHVKTFKIFGCIQIGFGAILVILSLVELIGRAFDIVVTLPLIICSGWFVMTGCLPLTMSKNIESSFRCKKIGFMVCSIIGAALFSPLIFSFTLTAGDAQTPHEYRTWHLLTYSITFLSACVAIVAVISASYCCCFSPWGSESQQFVVVMSPLQLG</sequence>
<keyword evidence="1" id="KW-0812">Transmembrane</keyword>
<protein>
    <submittedName>
        <fullName evidence="2">Uncharacterized protein</fullName>
    </submittedName>
</protein>
<keyword evidence="1" id="KW-1133">Transmembrane helix</keyword>
<name>A0A8B6DG49_MYTGA</name>
<evidence type="ECO:0000256" key="1">
    <source>
        <dbReference type="SAM" id="Phobius"/>
    </source>
</evidence>
<dbReference type="OrthoDB" id="6132384at2759"/>
<feature type="transmembrane region" description="Helical" evidence="1">
    <location>
        <begin position="61"/>
        <end position="85"/>
    </location>
</feature>
<proteinExistence type="predicted"/>
<keyword evidence="1" id="KW-0472">Membrane</keyword>